<keyword evidence="1" id="KW-0812">Transmembrane</keyword>
<dbReference type="RefSeq" id="WP_152892375.1">
    <property type="nucleotide sequence ID" value="NZ_WHJC01000539.1"/>
</dbReference>
<keyword evidence="3" id="KW-1185">Reference proteome</keyword>
<feature type="transmembrane region" description="Helical" evidence="1">
    <location>
        <begin position="44"/>
        <end position="61"/>
    </location>
</feature>
<organism evidence="2 3">
    <name type="scientific">Clostridium tarantellae</name>
    <dbReference type="NCBI Taxonomy" id="39493"/>
    <lineage>
        <taxon>Bacteria</taxon>
        <taxon>Bacillati</taxon>
        <taxon>Bacillota</taxon>
        <taxon>Clostridia</taxon>
        <taxon>Eubacteriales</taxon>
        <taxon>Clostridiaceae</taxon>
        <taxon>Clostridium</taxon>
    </lineage>
</organism>
<accession>A0A6I1MP21</accession>
<dbReference type="Pfam" id="PF17332">
    <property type="entry name" value="DUF5592"/>
    <property type="match status" value="1"/>
</dbReference>
<dbReference type="Proteomes" id="UP000430345">
    <property type="component" value="Unassembled WGS sequence"/>
</dbReference>
<comment type="caution">
    <text evidence="2">The sequence shown here is derived from an EMBL/GenBank/DDBJ whole genome shotgun (WGS) entry which is preliminary data.</text>
</comment>
<gene>
    <name evidence="2" type="ORF">GBZ86_16185</name>
</gene>
<dbReference type="EMBL" id="WHJC01000539">
    <property type="protein sequence ID" value="MPQ45256.1"/>
    <property type="molecule type" value="Genomic_DNA"/>
</dbReference>
<dbReference type="InterPro" id="IPR020275">
    <property type="entry name" value="DUF5592"/>
</dbReference>
<keyword evidence="1" id="KW-0472">Membrane</keyword>
<dbReference type="AlphaFoldDB" id="A0A6I1MP21"/>
<reference evidence="2 3" key="1">
    <citation type="submission" date="2019-10" db="EMBL/GenBank/DDBJ databases">
        <title>The Genome Sequence of Clostridium tarantellae Isolated from Fish Brain.</title>
        <authorList>
            <person name="Bano L."/>
            <person name="Kiel M."/>
            <person name="Sales G."/>
            <person name="Doxey A.C."/>
            <person name="Mansfield M.J."/>
            <person name="Schiavone M."/>
            <person name="Rossetto O."/>
            <person name="Pirazzini M."/>
            <person name="Dobrindt U."/>
            <person name="Montecucco C."/>
        </authorList>
    </citation>
    <scope>NUCLEOTIDE SEQUENCE [LARGE SCALE GENOMIC DNA]</scope>
    <source>
        <strain evidence="2 3">DSM 3997</strain>
    </source>
</reference>
<name>A0A6I1MP21_9CLOT</name>
<proteinExistence type="predicted"/>
<feature type="transmembrane region" description="Helical" evidence="1">
    <location>
        <begin position="20"/>
        <end position="38"/>
    </location>
</feature>
<evidence type="ECO:0000313" key="3">
    <source>
        <dbReference type="Proteomes" id="UP000430345"/>
    </source>
</evidence>
<protein>
    <recommendedName>
        <fullName evidence="4">PrgI family protein</fullName>
    </recommendedName>
</protein>
<dbReference type="OrthoDB" id="1937188at2"/>
<evidence type="ECO:0000256" key="1">
    <source>
        <dbReference type="SAM" id="Phobius"/>
    </source>
</evidence>
<sequence length="90" mass="10710">MQYNIPKEITSEMKFSKNIYLFDLATICGAMTIAWLLSPLVYSSFRNIFYVFILIASIFMVNKSRVNPKKRNYQSIYYALIRNRNTYSRD</sequence>
<evidence type="ECO:0008006" key="4">
    <source>
        <dbReference type="Google" id="ProtNLM"/>
    </source>
</evidence>
<evidence type="ECO:0000313" key="2">
    <source>
        <dbReference type="EMBL" id="MPQ45256.1"/>
    </source>
</evidence>
<keyword evidence="1" id="KW-1133">Transmembrane helix</keyword>